<proteinExistence type="inferred from homology"/>
<comment type="caution">
    <text evidence="14">The sequence shown here is derived from an EMBL/GenBank/DDBJ whole genome shotgun (WGS) entry which is preliminary data.</text>
</comment>
<dbReference type="Gene3D" id="3.30.300.30">
    <property type="match status" value="1"/>
</dbReference>
<feature type="chain" id="PRO_5033909636" description="Lipoprotein" evidence="10">
    <location>
        <begin position="24"/>
        <end position="250"/>
    </location>
</feature>
<organism evidence="14">
    <name type="scientific">Salmonella enterica subsp. enterica serovar London</name>
    <dbReference type="NCBI Taxonomy" id="149390"/>
    <lineage>
        <taxon>Bacteria</taxon>
        <taxon>Pseudomonadati</taxon>
        <taxon>Pseudomonadota</taxon>
        <taxon>Gammaproteobacteria</taxon>
        <taxon>Enterobacterales</taxon>
        <taxon>Enterobacteriaceae</taxon>
        <taxon>Salmonella</taxon>
    </lineage>
</organism>
<comment type="subcellular location">
    <subcellularLocation>
        <location evidence="1">Cell outer membrane</location>
        <topology evidence="1">Lipid-anchor</topology>
    </subcellularLocation>
</comment>
<evidence type="ECO:0000259" key="11">
    <source>
        <dbReference type="Pfam" id="PF01514"/>
    </source>
</evidence>
<feature type="domain" description="Flagellar M-ring N-terminal" evidence="11">
    <location>
        <begin position="26"/>
        <end position="191"/>
    </location>
</feature>
<dbReference type="InterPro" id="IPR003282">
    <property type="entry name" value="T3SS_SctJ"/>
</dbReference>
<dbReference type="NCBIfam" id="TIGR02544">
    <property type="entry name" value="III_secr_YscJ"/>
    <property type="match status" value="1"/>
</dbReference>
<protein>
    <recommendedName>
        <fullName evidence="10">Lipoprotein</fullName>
    </recommendedName>
</protein>
<dbReference type="PANTHER" id="PTHR30046">
    <property type="entry name" value="FLAGELLAR M-RING PROTEIN"/>
    <property type="match status" value="1"/>
</dbReference>
<keyword evidence="7 10" id="KW-0564">Palmitate</keyword>
<dbReference type="InterPro" id="IPR006182">
    <property type="entry name" value="FliF_N_dom"/>
</dbReference>
<evidence type="ECO:0000256" key="5">
    <source>
        <dbReference type="ARBA" id="ARBA00022927"/>
    </source>
</evidence>
<accession>A0A5J1STU5</accession>
<evidence type="ECO:0000256" key="9">
    <source>
        <dbReference type="ARBA" id="ARBA00023288"/>
    </source>
</evidence>
<dbReference type="InterPro" id="IPR045851">
    <property type="entry name" value="AMP-bd_C_sf"/>
</dbReference>
<dbReference type="EMBL" id="AAHISR010000047">
    <property type="protein sequence ID" value="EBW5674237.1"/>
    <property type="molecule type" value="Genomic_DNA"/>
</dbReference>
<keyword evidence="10" id="KW-1133">Transmembrane helix</keyword>
<evidence type="ECO:0000256" key="4">
    <source>
        <dbReference type="ARBA" id="ARBA00022729"/>
    </source>
</evidence>
<keyword evidence="3" id="KW-0813">Transport</keyword>
<evidence type="ECO:0000256" key="7">
    <source>
        <dbReference type="ARBA" id="ARBA00023139"/>
    </source>
</evidence>
<feature type="transmembrane region" description="Helical" evidence="10">
    <location>
        <begin position="216"/>
        <end position="238"/>
    </location>
</feature>
<keyword evidence="10" id="KW-0812">Transmembrane</keyword>
<evidence type="ECO:0000256" key="6">
    <source>
        <dbReference type="ARBA" id="ARBA00023136"/>
    </source>
</evidence>
<evidence type="ECO:0000256" key="2">
    <source>
        <dbReference type="ARBA" id="ARBA00009509"/>
    </source>
</evidence>
<dbReference type="GO" id="GO:0009306">
    <property type="term" value="P:protein secretion"/>
    <property type="evidence" value="ECO:0007669"/>
    <property type="project" value="InterPro"/>
</dbReference>
<comment type="similarity">
    <text evidence="2 10">Belongs to the YscJ lipoprotein family.</text>
</comment>
<dbReference type="AlphaFoldDB" id="A0A5J1STU5"/>
<feature type="signal peptide" evidence="10">
    <location>
        <begin position="1"/>
        <end position="23"/>
    </location>
</feature>
<dbReference type="PRINTS" id="PR01338">
    <property type="entry name" value="TYPE3OMKPROT"/>
</dbReference>
<evidence type="ECO:0000313" key="13">
    <source>
        <dbReference type="EMBL" id="EBZ4208358.1"/>
    </source>
</evidence>
<keyword evidence="5" id="KW-0653">Protein transport</keyword>
<keyword evidence="6 10" id="KW-0472">Membrane</keyword>
<evidence type="ECO:0000256" key="8">
    <source>
        <dbReference type="ARBA" id="ARBA00023237"/>
    </source>
</evidence>
<dbReference type="Gene3D" id="3.30.70.1530">
    <property type="entry name" value="Hypothetical protein rpa1041"/>
    <property type="match status" value="1"/>
</dbReference>
<dbReference type="Pfam" id="PF01514">
    <property type="entry name" value="YscJ_FliF"/>
    <property type="match status" value="1"/>
</dbReference>
<reference evidence="14" key="1">
    <citation type="submission" date="2018-07" db="EMBL/GenBank/DDBJ databases">
        <authorList>
            <person name="Ashton P.M."/>
            <person name="Dallman T."/>
            <person name="Nair S."/>
            <person name="De Pinna E."/>
            <person name="Peters T."/>
            <person name="Grant K."/>
        </authorList>
    </citation>
    <scope>NUCLEOTIDE SEQUENCE</scope>
    <source>
        <strain evidence="14">186598</strain>
        <strain evidence="12">196404</strain>
        <strain evidence="13">623457</strain>
    </source>
</reference>
<evidence type="ECO:0000256" key="1">
    <source>
        <dbReference type="ARBA" id="ARBA00004459"/>
    </source>
</evidence>
<keyword evidence="4 10" id="KW-0732">Signal</keyword>
<evidence type="ECO:0000256" key="3">
    <source>
        <dbReference type="ARBA" id="ARBA00022448"/>
    </source>
</evidence>
<name>A0A5J1STU5_SALET</name>
<dbReference type="InterPro" id="IPR043427">
    <property type="entry name" value="YscJ/FliF"/>
</dbReference>
<keyword evidence="9 10" id="KW-0449">Lipoprotein</keyword>
<keyword evidence="8 10" id="KW-0998">Cell outer membrane</keyword>
<evidence type="ECO:0000313" key="12">
    <source>
        <dbReference type="EMBL" id="EBW5674237.1"/>
    </source>
</evidence>
<evidence type="ECO:0000256" key="10">
    <source>
        <dbReference type="RuleBase" id="RU364102"/>
    </source>
</evidence>
<evidence type="ECO:0000313" key="14">
    <source>
        <dbReference type="EMBL" id="EDA8247161.1"/>
    </source>
</evidence>
<dbReference type="EMBL" id="AALLJB010000078">
    <property type="protein sequence ID" value="EDA8247161.1"/>
    <property type="molecule type" value="Genomic_DNA"/>
</dbReference>
<gene>
    <name evidence="14" type="ORF">A4I94_22520</name>
    <name evidence="12" type="ORF">DPY77_24240</name>
    <name evidence="13" type="ORF">EBC19_23815</name>
</gene>
<dbReference type="RefSeq" id="WP_000597256.1">
    <property type="nucleotide sequence ID" value="NZ_CP082930.1"/>
</dbReference>
<dbReference type="GO" id="GO:0009279">
    <property type="term" value="C:cell outer membrane"/>
    <property type="evidence" value="ECO:0007669"/>
    <property type="project" value="UniProtKB-SubCell"/>
</dbReference>
<dbReference type="EMBL" id="AAHRBT010000043">
    <property type="protein sequence ID" value="EBZ4208358.1"/>
    <property type="molecule type" value="Genomic_DNA"/>
</dbReference>
<dbReference type="PANTHER" id="PTHR30046:SF3">
    <property type="entry name" value="SECRETION SYSTEM APPARATUS LIPOPROTEIN SSAJ"/>
    <property type="match status" value="1"/>
</dbReference>
<sequence>MIKRYVCLFIISIISLCFETACSGDEPVLANLSEVQANQVLAILHRYDIVAKKSGSLKSGYTITVEPDESTAALSVINEYQLPWQGDAQFNQLFSDDSLVSSPNIEFAKLIFLQEQRLEQSLKIIDKVINAKVNISVPFNNNDLSNDHSTEHAAVLITYAGDLDENIFVNRIKLLVKNSLDNIQFQNISVVLFRAPDIQYSPPVKLQSSVVERQSVMLIVFFLMLCVVILFGGLYWLWKKNNFLRNNEKQ</sequence>